<feature type="compositionally biased region" description="Polar residues" evidence="1">
    <location>
        <begin position="170"/>
        <end position="179"/>
    </location>
</feature>
<dbReference type="AlphaFoldDB" id="S3C608"/>
<evidence type="ECO:0000313" key="3">
    <source>
        <dbReference type="Proteomes" id="UP000016923"/>
    </source>
</evidence>
<dbReference type="VEuPathDB" id="FungiDB:F503_00985"/>
<organism evidence="2 3">
    <name type="scientific">Ophiostoma piceae (strain UAMH 11346)</name>
    <name type="common">Sap stain fungus</name>
    <dbReference type="NCBI Taxonomy" id="1262450"/>
    <lineage>
        <taxon>Eukaryota</taxon>
        <taxon>Fungi</taxon>
        <taxon>Dikarya</taxon>
        <taxon>Ascomycota</taxon>
        <taxon>Pezizomycotina</taxon>
        <taxon>Sordariomycetes</taxon>
        <taxon>Sordariomycetidae</taxon>
        <taxon>Ophiostomatales</taxon>
        <taxon>Ophiostomataceae</taxon>
        <taxon>Ophiostoma</taxon>
    </lineage>
</organism>
<dbReference type="OrthoDB" id="5244343at2759"/>
<accession>S3C608</accession>
<feature type="region of interest" description="Disordered" evidence="1">
    <location>
        <begin position="165"/>
        <end position="193"/>
    </location>
</feature>
<dbReference type="Proteomes" id="UP000016923">
    <property type="component" value="Unassembled WGS sequence"/>
</dbReference>
<sequence>MTGYEFELNHDGNRRELSRQKRWAQKQLRSCNENNRYQHTQTTALHCYGTNPDVPGLRVTMTVYEDINGGGERDNNGELPMRNGDGSDDSSDDGELPVFRNAILVLRHQIIVSFPRRSVSLTQSSAVTPRVPSVSRGLRSVSSQGTGAACFNNTASYGRHVSGAPEAMESSAQNTPTPYSSSRYNTGSSSHHQQGRRFLFATTTIPLRGGVAVRPGYRPLEANLAADRIRQWGGSPDNHVFGNAWLIHMAIEPGHVKHVVHNRVMEQVARATMADDPRISTRGPAGHVVQPSNAVETTQRVNQQMSQLSTKEGSLSVLMSNHITQKRIARQCPDLVAMWVMAQENL</sequence>
<gene>
    <name evidence="2" type="ORF">F503_00985</name>
</gene>
<keyword evidence="3" id="KW-1185">Reference proteome</keyword>
<evidence type="ECO:0000313" key="2">
    <source>
        <dbReference type="EMBL" id="EPE08202.1"/>
    </source>
</evidence>
<protein>
    <submittedName>
        <fullName evidence="2">Uncharacterized protein</fullName>
    </submittedName>
</protein>
<feature type="region of interest" description="Disordered" evidence="1">
    <location>
        <begin position="67"/>
        <end position="94"/>
    </location>
</feature>
<dbReference type="EMBL" id="KE148149">
    <property type="protein sequence ID" value="EPE08202.1"/>
    <property type="molecule type" value="Genomic_DNA"/>
</dbReference>
<dbReference type="eggNOG" id="ENOG502RNKB">
    <property type="taxonomic scope" value="Eukaryota"/>
</dbReference>
<reference evidence="2 3" key="1">
    <citation type="journal article" date="2013" name="BMC Genomics">
        <title>The genome and transcriptome of the pine saprophyte Ophiostoma piceae, and a comparison with the bark beetle-associated pine pathogen Grosmannia clavigera.</title>
        <authorList>
            <person name="Haridas S."/>
            <person name="Wang Y."/>
            <person name="Lim L."/>
            <person name="Massoumi Alamouti S."/>
            <person name="Jackman S."/>
            <person name="Docking R."/>
            <person name="Robertson G."/>
            <person name="Birol I."/>
            <person name="Bohlmann J."/>
            <person name="Breuil C."/>
        </authorList>
    </citation>
    <scope>NUCLEOTIDE SEQUENCE [LARGE SCALE GENOMIC DNA]</scope>
    <source>
        <strain evidence="2 3">UAMH 11346</strain>
    </source>
</reference>
<feature type="compositionally biased region" description="Low complexity" evidence="1">
    <location>
        <begin position="180"/>
        <end position="190"/>
    </location>
</feature>
<evidence type="ECO:0000256" key="1">
    <source>
        <dbReference type="SAM" id="MobiDB-lite"/>
    </source>
</evidence>
<name>S3C608_OPHP1</name>
<dbReference type="HOGENOM" id="CLU_801922_0_0_1"/>
<proteinExistence type="predicted"/>